<sequence length="95" mass="10128">MSVGELVSVASSSSSPHHRAPTPSPRSVFGDFTGWFNFSTDESDFPNGFPPRSTEGKSVELQFPCERRGTGPPRAGHALGQLTVPGYAHTITTPL</sequence>
<evidence type="ECO:0000313" key="2">
    <source>
        <dbReference type="EMBL" id="MPC32000.1"/>
    </source>
</evidence>
<comment type="caution">
    <text evidence="2">The sequence shown here is derived from an EMBL/GenBank/DDBJ whole genome shotgun (WGS) entry which is preliminary data.</text>
</comment>
<accession>A0A5B7ECL3</accession>
<evidence type="ECO:0000256" key="1">
    <source>
        <dbReference type="SAM" id="MobiDB-lite"/>
    </source>
</evidence>
<dbReference type="Proteomes" id="UP000324222">
    <property type="component" value="Unassembled WGS sequence"/>
</dbReference>
<keyword evidence="3" id="KW-1185">Reference proteome</keyword>
<name>A0A5B7ECL3_PORTR</name>
<dbReference type="AlphaFoldDB" id="A0A5B7ECL3"/>
<organism evidence="2 3">
    <name type="scientific">Portunus trituberculatus</name>
    <name type="common">Swimming crab</name>
    <name type="synonym">Neptunus trituberculatus</name>
    <dbReference type="NCBI Taxonomy" id="210409"/>
    <lineage>
        <taxon>Eukaryota</taxon>
        <taxon>Metazoa</taxon>
        <taxon>Ecdysozoa</taxon>
        <taxon>Arthropoda</taxon>
        <taxon>Crustacea</taxon>
        <taxon>Multicrustacea</taxon>
        <taxon>Malacostraca</taxon>
        <taxon>Eumalacostraca</taxon>
        <taxon>Eucarida</taxon>
        <taxon>Decapoda</taxon>
        <taxon>Pleocyemata</taxon>
        <taxon>Brachyura</taxon>
        <taxon>Eubrachyura</taxon>
        <taxon>Portunoidea</taxon>
        <taxon>Portunidae</taxon>
        <taxon>Portuninae</taxon>
        <taxon>Portunus</taxon>
    </lineage>
</organism>
<feature type="region of interest" description="Disordered" evidence="1">
    <location>
        <begin position="1"/>
        <end position="27"/>
    </location>
</feature>
<reference evidence="2 3" key="1">
    <citation type="submission" date="2019-05" db="EMBL/GenBank/DDBJ databases">
        <title>Another draft genome of Portunus trituberculatus and its Hox gene families provides insights of decapod evolution.</title>
        <authorList>
            <person name="Jeong J.-H."/>
            <person name="Song I."/>
            <person name="Kim S."/>
            <person name="Choi T."/>
            <person name="Kim D."/>
            <person name="Ryu S."/>
            <person name="Kim W."/>
        </authorList>
    </citation>
    <scope>NUCLEOTIDE SEQUENCE [LARGE SCALE GENOMIC DNA]</scope>
    <source>
        <tissue evidence="2">Muscle</tissue>
    </source>
</reference>
<proteinExistence type="predicted"/>
<gene>
    <name evidence="2" type="ORF">E2C01_025302</name>
</gene>
<protein>
    <submittedName>
        <fullName evidence="2">Uncharacterized protein</fullName>
    </submittedName>
</protein>
<evidence type="ECO:0000313" key="3">
    <source>
        <dbReference type="Proteomes" id="UP000324222"/>
    </source>
</evidence>
<dbReference type="EMBL" id="VSRR010002543">
    <property type="protein sequence ID" value="MPC32000.1"/>
    <property type="molecule type" value="Genomic_DNA"/>
</dbReference>